<dbReference type="Proteomes" id="UP000054538">
    <property type="component" value="Unassembled WGS sequence"/>
</dbReference>
<organism evidence="2 3">
    <name type="scientific">Paxillus rubicundulus Ve08.2h10</name>
    <dbReference type="NCBI Taxonomy" id="930991"/>
    <lineage>
        <taxon>Eukaryota</taxon>
        <taxon>Fungi</taxon>
        <taxon>Dikarya</taxon>
        <taxon>Basidiomycota</taxon>
        <taxon>Agaricomycotina</taxon>
        <taxon>Agaricomycetes</taxon>
        <taxon>Agaricomycetidae</taxon>
        <taxon>Boletales</taxon>
        <taxon>Paxilineae</taxon>
        <taxon>Paxillaceae</taxon>
        <taxon>Paxillus</taxon>
    </lineage>
</organism>
<dbReference type="OrthoDB" id="2994402at2759"/>
<keyword evidence="3" id="KW-1185">Reference proteome</keyword>
<gene>
    <name evidence="2" type="ORF">PAXRUDRAFT_766474</name>
</gene>
<name>A0A0D0CXE4_9AGAM</name>
<dbReference type="HOGENOM" id="CLU_122492_0_0_1"/>
<evidence type="ECO:0000313" key="3">
    <source>
        <dbReference type="Proteomes" id="UP000054538"/>
    </source>
</evidence>
<protein>
    <submittedName>
        <fullName evidence="2">Uncharacterized protein</fullName>
    </submittedName>
</protein>
<evidence type="ECO:0000313" key="2">
    <source>
        <dbReference type="EMBL" id="KIK80243.1"/>
    </source>
</evidence>
<sequence>MLDLDNKDSSNDIEDDRIAEKEKKALEESENVLWHCQLCGPSKLCKTDRTGQHINLTFQQFPSLSVRKTTETHGVTLKSPLKSDLFANFHSLSTMMHPTHFPYPYSMGPGGYGPWMQMPMTTTSWMMAPNTPHTPIPQQHDKHMPSSDPPQKDQLCYPPISEFLDKLNIPIAPFQCMQQNLKPLTSTTSMS</sequence>
<evidence type="ECO:0000256" key="1">
    <source>
        <dbReference type="SAM" id="MobiDB-lite"/>
    </source>
</evidence>
<dbReference type="AlphaFoldDB" id="A0A0D0CXE4"/>
<reference evidence="2 3" key="1">
    <citation type="submission" date="2014-04" db="EMBL/GenBank/DDBJ databases">
        <authorList>
            <consortium name="DOE Joint Genome Institute"/>
            <person name="Kuo A."/>
            <person name="Kohler A."/>
            <person name="Jargeat P."/>
            <person name="Nagy L.G."/>
            <person name="Floudas D."/>
            <person name="Copeland A."/>
            <person name="Barry K.W."/>
            <person name="Cichocki N."/>
            <person name="Veneault-Fourrey C."/>
            <person name="LaButti K."/>
            <person name="Lindquist E.A."/>
            <person name="Lipzen A."/>
            <person name="Lundell T."/>
            <person name="Morin E."/>
            <person name="Murat C."/>
            <person name="Sun H."/>
            <person name="Tunlid A."/>
            <person name="Henrissat B."/>
            <person name="Grigoriev I.V."/>
            <person name="Hibbett D.S."/>
            <person name="Martin F."/>
            <person name="Nordberg H.P."/>
            <person name="Cantor M.N."/>
            <person name="Hua S.X."/>
        </authorList>
    </citation>
    <scope>NUCLEOTIDE SEQUENCE [LARGE SCALE GENOMIC DNA]</scope>
    <source>
        <strain evidence="2 3">Ve08.2h10</strain>
    </source>
</reference>
<dbReference type="InParanoid" id="A0A0D0CXE4"/>
<proteinExistence type="predicted"/>
<feature type="region of interest" description="Disordered" evidence="1">
    <location>
        <begin position="132"/>
        <end position="152"/>
    </location>
</feature>
<dbReference type="STRING" id="930991.A0A0D0CXE4"/>
<reference evidence="3" key="2">
    <citation type="submission" date="2015-01" db="EMBL/GenBank/DDBJ databases">
        <title>Evolutionary Origins and Diversification of the Mycorrhizal Mutualists.</title>
        <authorList>
            <consortium name="DOE Joint Genome Institute"/>
            <consortium name="Mycorrhizal Genomics Consortium"/>
            <person name="Kohler A."/>
            <person name="Kuo A."/>
            <person name="Nagy L.G."/>
            <person name="Floudas D."/>
            <person name="Copeland A."/>
            <person name="Barry K.W."/>
            <person name="Cichocki N."/>
            <person name="Veneault-Fourrey C."/>
            <person name="LaButti K."/>
            <person name="Lindquist E.A."/>
            <person name="Lipzen A."/>
            <person name="Lundell T."/>
            <person name="Morin E."/>
            <person name="Murat C."/>
            <person name="Riley R."/>
            <person name="Ohm R."/>
            <person name="Sun H."/>
            <person name="Tunlid A."/>
            <person name="Henrissat B."/>
            <person name="Grigoriev I.V."/>
            <person name="Hibbett D.S."/>
            <person name="Martin F."/>
        </authorList>
    </citation>
    <scope>NUCLEOTIDE SEQUENCE [LARGE SCALE GENOMIC DNA]</scope>
    <source>
        <strain evidence="3">Ve08.2h10</strain>
    </source>
</reference>
<accession>A0A0D0CXE4</accession>
<dbReference type="EMBL" id="KN826065">
    <property type="protein sequence ID" value="KIK80243.1"/>
    <property type="molecule type" value="Genomic_DNA"/>
</dbReference>